<protein>
    <submittedName>
        <fullName evidence="2">Uncharacterized protein</fullName>
    </submittedName>
</protein>
<reference evidence="2" key="1">
    <citation type="submission" date="2022-11" db="UniProtKB">
        <authorList>
            <consortium name="WormBaseParasite"/>
        </authorList>
    </citation>
    <scope>IDENTIFICATION</scope>
</reference>
<dbReference type="AlphaFoldDB" id="A0A915JAK5"/>
<proteinExistence type="predicted"/>
<dbReference type="WBParaSite" id="nRc.2.0.1.t22706-RA">
    <property type="protein sequence ID" value="nRc.2.0.1.t22706-RA"/>
    <property type="gene ID" value="nRc.2.0.1.g22706"/>
</dbReference>
<organism evidence="1 2">
    <name type="scientific">Romanomermis culicivorax</name>
    <name type="common">Nematode worm</name>
    <dbReference type="NCBI Taxonomy" id="13658"/>
    <lineage>
        <taxon>Eukaryota</taxon>
        <taxon>Metazoa</taxon>
        <taxon>Ecdysozoa</taxon>
        <taxon>Nematoda</taxon>
        <taxon>Enoplea</taxon>
        <taxon>Dorylaimia</taxon>
        <taxon>Mermithida</taxon>
        <taxon>Mermithoidea</taxon>
        <taxon>Mermithidae</taxon>
        <taxon>Romanomermis</taxon>
    </lineage>
</organism>
<accession>A0A915JAK5</accession>
<dbReference type="Proteomes" id="UP000887565">
    <property type="component" value="Unplaced"/>
</dbReference>
<sequence length="565" mass="65513">MKNRNVAKSDNSYYILTNRSVKPKFNESDPCGTSLLISDNQRELCYNSTALSKAFFAAGETAKNWTERLFKEKYNRLGVDLYYQSPLSFWVARSKLYLLFFEINIQLLPFLRKAGGFVHEALNASLKINALGYTEPAVEILSMVQRPITSTGEPVDFGRALLQQALELNFVTFHVSDLALFIDSEEKIFKLCMWMDEKNINNHALESCYTSAAEMRDKNVATYLMEKMVDKYKSNNRAALRLAPEEWAELSKTPVGLRQQCFFPLIQMNARQNDLNGLKGVFDMMLACNCSIEVQVLAEWMWPCFPGTKEAGFVVVIRAAFYALFYWKECIQNPQKCECSFNGKKYREVGRRYQFHWQNCPDGKQCHCPELLNDICLKAGNTDYGKTLTNKEGHIDVHYCYTKKAIEASYSPYLKRTKLIKENCYEVEQMKKTFEDDKLLIDEAVNLTDKWISNDSYLLDTINPYVAPVAHHNMHVGLRKLTVFNLHSLDQCIDHFRMNSPIFENENHIVNFRFLKLSRVGENEKSHPWQLSRQYLEVTLKYYKKISSTIGFGLHFVLFQLKDSK</sequence>
<name>A0A915JAK5_ROMCU</name>
<keyword evidence="1" id="KW-1185">Reference proteome</keyword>
<evidence type="ECO:0000313" key="1">
    <source>
        <dbReference type="Proteomes" id="UP000887565"/>
    </source>
</evidence>
<evidence type="ECO:0000313" key="2">
    <source>
        <dbReference type="WBParaSite" id="nRc.2.0.1.t22706-RA"/>
    </source>
</evidence>